<dbReference type="RefSeq" id="WP_179357507.1">
    <property type="nucleotide sequence ID" value="NZ_CP058627.1"/>
</dbReference>
<gene>
    <name evidence="3" type="ORF">HQ393_03680</name>
</gene>
<protein>
    <submittedName>
        <fullName evidence="3">Barstar family protein</fullName>
    </submittedName>
</protein>
<dbReference type="Proteomes" id="UP000509597">
    <property type="component" value="Chromosome"/>
</dbReference>
<name>A0A7H9BIP3_9NEIS</name>
<dbReference type="InterPro" id="IPR035905">
    <property type="entry name" value="Barstar-like_sf"/>
</dbReference>
<evidence type="ECO:0000256" key="1">
    <source>
        <dbReference type="ARBA" id="ARBA00006845"/>
    </source>
</evidence>
<evidence type="ECO:0000259" key="2">
    <source>
        <dbReference type="Pfam" id="PF01337"/>
    </source>
</evidence>
<comment type="similarity">
    <text evidence="1">Belongs to the barstar family.</text>
</comment>
<dbReference type="SUPFAM" id="SSF52038">
    <property type="entry name" value="Barstar-related"/>
    <property type="match status" value="1"/>
</dbReference>
<reference evidence="3 4" key="1">
    <citation type="submission" date="2020-07" db="EMBL/GenBank/DDBJ databases">
        <title>Complete genome sequence of Chitinibacter sp. 2T18.</title>
        <authorList>
            <person name="Bae J.-W."/>
            <person name="Choi J.-W."/>
        </authorList>
    </citation>
    <scope>NUCLEOTIDE SEQUENCE [LARGE SCALE GENOMIC DNA]</scope>
    <source>
        <strain evidence="3 4">2T18</strain>
    </source>
</reference>
<dbReference type="AlphaFoldDB" id="A0A7H9BIP3"/>
<dbReference type="Gene3D" id="3.30.370.10">
    <property type="entry name" value="Barstar-like"/>
    <property type="match status" value="1"/>
</dbReference>
<feature type="domain" description="Barstar (barnase inhibitor)" evidence="2">
    <location>
        <begin position="6"/>
        <end position="86"/>
    </location>
</feature>
<evidence type="ECO:0000313" key="4">
    <source>
        <dbReference type="Proteomes" id="UP000509597"/>
    </source>
</evidence>
<organism evidence="3 4">
    <name type="scientific">Chitinibacter bivalviorum</name>
    <dbReference type="NCBI Taxonomy" id="2739434"/>
    <lineage>
        <taxon>Bacteria</taxon>
        <taxon>Pseudomonadati</taxon>
        <taxon>Pseudomonadota</taxon>
        <taxon>Betaproteobacteria</taxon>
        <taxon>Neisseriales</taxon>
        <taxon>Chitinibacteraceae</taxon>
        <taxon>Chitinibacter</taxon>
    </lineage>
</organism>
<dbReference type="EMBL" id="CP058627">
    <property type="protein sequence ID" value="QLG87424.1"/>
    <property type="molecule type" value="Genomic_DNA"/>
</dbReference>
<dbReference type="Pfam" id="PF01337">
    <property type="entry name" value="Barstar"/>
    <property type="match status" value="1"/>
</dbReference>
<proteinExistence type="inferred from homology"/>
<evidence type="ECO:0000313" key="3">
    <source>
        <dbReference type="EMBL" id="QLG87424.1"/>
    </source>
</evidence>
<sequence length="92" mass="10133">MSVGTQIVLSQIKSLDEAYQQIATQANLPADFGRNLDALYDVLTTDLAGPVQIMWRGFMQSEKIMPGTQFHDLMTVLNDAAGERDDLEVGLC</sequence>
<dbReference type="InterPro" id="IPR000468">
    <property type="entry name" value="Barstar"/>
</dbReference>
<accession>A0A7H9BIP3</accession>
<keyword evidence="4" id="KW-1185">Reference proteome</keyword>
<dbReference type="KEGG" id="chiz:HQ393_03680"/>